<evidence type="ECO:0000313" key="4">
    <source>
        <dbReference type="EMBL" id="XCC62954.1"/>
    </source>
</evidence>
<keyword evidence="1" id="KW-0175">Coiled coil</keyword>
<gene>
    <name evidence="4" type="ORF">PUP29_03275</name>
</gene>
<feature type="coiled-coil region" evidence="1">
    <location>
        <begin position="147"/>
        <end position="174"/>
    </location>
</feature>
<protein>
    <submittedName>
        <fullName evidence="4">HlyD family efflux transporter periplasmic adaptor subunit</fullName>
    </submittedName>
</protein>
<keyword evidence="2" id="KW-0472">Membrane</keyword>
<feature type="transmembrane region" description="Helical" evidence="2">
    <location>
        <begin position="12"/>
        <end position="32"/>
    </location>
</feature>
<dbReference type="InterPro" id="IPR058709">
    <property type="entry name" value="BSH_RND-rel"/>
</dbReference>
<evidence type="ECO:0000256" key="1">
    <source>
        <dbReference type="SAM" id="Coils"/>
    </source>
</evidence>
<proteinExistence type="predicted"/>
<organism evidence="4">
    <name type="scientific">Christensenella massiliensis</name>
    <dbReference type="NCBI Taxonomy" id="1805714"/>
    <lineage>
        <taxon>Bacteria</taxon>
        <taxon>Bacillati</taxon>
        <taxon>Bacillota</taxon>
        <taxon>Clostridia</taxon>
        <taxon>Christensenellales</taxon>
        <taxon>Christensenellaceae</taxon>
        <taxon>Christensenella</taxon>
    </lineage>
</organism>
<feature type="domain" description="RND related barrel-sandwich hybrid" evidence="3">
    <location>
        <begin position="58"/>
        <end position="245"/>
    </location>
</feature>
<dbReference type="RefSeq" id="WP_353423842.1">
    <property type="nucleotide sequence ID" value="NZ_CP117826.1"/>
</dbReference>
<evidence type="ECO:0000259" key="3">
    <source>
        <dbReference type="Pfam" id="PF26018"/>
    </source>
</evidence>
<name>A0AAU8AAA4_9FIRM</name>
<dbReference type="Pfam" id="PF26018">
    <property type="entry name" value="BSH_RND_rel"/>
    <property type="match status" value="1"/>
</dbReference>
<evidence type="ECO:0000256" key="2">
    <source>
        <dbReference type="SAM" id="Phobius"/>
    </source>
</evidence>
<dbReference type="AlphaFoldDB" id="A0AAU8AAA4"/>
<sequence length="393" mass="43833">MAVKRRRRANTKFYIFIGAVAVVAAVILFFIFNMQTAEVETGTIPFETEVAAIVVRDEQVVSAQNYGKANYLVSEGERVEAGSPVMQVYKWGYNEKVMNDLIDYQTKIEQYQENGFQSEELTGLQKAIAEKAAEIRGIVNGTQDGDTVVAERELEALLAQKQQYLKENVSADQQLQEFYAQEQEIQGRVDNWVQELTADSAGIVSYYFDGAEDALNAANIENIKSEDILDILNGNGAPKGQEIQDADAEKPVYRLVNSFRWYLVVCSEEEIPELVNEQEFSIAFDDYPARQYQGTVTGTVKEEDYLYVIEISDDIGELLNVRRADAKVFTQFAGLKVPEKALKEQDGVTGVNVVIENTKTFVPVTVNIIKDGNAIITPTEANSLLAAGQRVEV</sequence>
<reference evidence="4" key="1">
    <citation type="submission" date="2023-02" db="EMBL/GenBank/DDBJ databases">
        <title>Gut commensal Christensenella minuta modulates host metabolism via a new class of secondary bile acids.</title>
        <authorList>
            <person name="Liu C."/>
        </authorList>
    </citation>
    <scope>NUCLEOTIDE SEQUENCE</scope>
    <source>
        <strain evidence="4">CA70</strain>
    </source>
</reference>
<keyword evidence="2" id="KW-0812">Transmembrane</keyword>
<keyword evidence="2" id="KW-1133">Transmembrane helix</keyword>
<dbReference type="EMBL" id="CP117826">
    <property type="protein sequence ID" value="XCC62954.1"/>
    <property type="molecule type" value="Genomic_DNA"/>
</dbReference>
<accession>A0AAU8AAA4</accession>